<dbReference type="RefSeq" id="XP_031861927.1">
    <property type="nucleotide sequence ID" value="XM_032003929.1"/>
</dbReference>
<dbReference type="SUPFAM" id="SSF46774">
    <property type="entry name" value="ARID-like"/>
    <property type="match status" value="1"/>
</dbReference>
<dbReference type="Proteomes" id="UP000322225">
    <property type="component" value="Chromosome 12"/>
</dbReference>
<feature type="compositionally biased region" description="Basic and acidic residues" evidence="1">
    <location>
        <begin position="1"/>
        <end position="10"/>
    </location>
</feature>
<name>A0A5M6C745_9TREE</name>
<dbReference type="InterPro" id="IPR036431">
    <property type="entry name" value="ARID_dom_sf"/>
</dbReference>
<dbReference type="InterPro" id="IPR001606">
    <property type="entry name" value="ARID_dom"/>
</dbReference>
<evidence type="ECO:0000256" key="1">
    <source>
        <dbReference type="SAM" id="MobiDB-lite"/>
    </source>
</evidence>
<feature type="compositionally biased region" description="Polar residues" evidence="1">
    <location>
        <begin position="382"/>
        <end position="400"/>
    </location>
</feature>
<feature type="region of interest" description="Disordered" evidence="1">
    <location>
        <begin position="172"/>
        <end position="206"/>
    </location>
</feature>
<keyword evidence="3" id="KW-1185">Reference proteome</keyword>
<dbReference type="Pfam" id="PF01388">
    <property type="entry name" value="ARID"/>
    <property type="match status" value="1"/>
</dbReference>
<evidence type="ECO:0000313" key="3">
    <source>
        <dbReference type="Proteomes" id="UP000322225"/>
    </source>
</evidence>
<dbReference type="KEGG" id="ksn:43588057"/>
<reference evidence="2" key="1">
    <citation type="submission" date="2017-08" db="EMBL/GenBank/DDBJ databases">
        <authorList>
            <person name="Cuomo C."/>
            <person name="Billmyre B."/>
            <person name="Heitman J."/>
        </authorList>
    </citation>
    <scope>NUCLEOTIDE SEQUENCE</scope>
    <source>
        <strain evidence="2">CBS 12478</strain>
    </source>
</reference>
<feature type="compositionally biased region" description="Low complexity" evidence="1">
    <location>
        <begin position="172"/>
        <end position="182"/>
    </location>
</feature>
<feature type="compositionally biased region" description="Polar residues" evidence="1">
    <location>
        <begin position="122"/>
        <end position="149"/>
    </location>
</feature>
<dbReference type="Gene3D" id="1.10.150.60">
    <property type="entry name" value="ARID DNA-binding domain"/>
    <property type="match status" value="1"/>
</dbReference>
<evidence type="ECO:0000313" key="2">
    <source>
        <dbReference type="EMBL" id="WWD22086.1"/>
    </source>
</evidence>
<feature type="compositionally biased region" description="Low complexity" evidence="1">
    <location>
        <begin position="365"/>
        <end position="380"/>
    </location>
</feature>
<dbReference type="EMBL" id="CP144062">
    <property type="protein sequence ID" value="WWD22086.1"/>
    <property type="molecule type" value="Genomic_DNA"/>
</dbReference>
<feature type="region of interest" description="Disordered" evidence="1">
    <location>
        <begin position="623"/>
        <end position="723"/>
    </location>
</feature>
<feature type="compositionally biased region" description="Low complexity" evidence="1">
    <location>
        <begin position="401"/>
        <end position="418"/>
    </location>
</feature>
<dbReference type="Gene3D" id="3.30.160.60">
    <property type="entry name" value="Classic Zinc Finger"/>
    <property type="match status" value="1"/>
</dbReference>
<feature type="compositionally biased region" description="Polar residues" evidence="1">
    <location>
        <begin position="330"/>
        <end position="341"/>
    </location>
</feature>
<dbReference type="InterPro" id="IPR013087">
    <property type="entry name" value="Znf_C2H2_type"/>
</dbReference>
<reference evidence="2" key="2">
    <citation type="submission" date="2024-01" db="EMBL/GenBank/DDBJ databases">
        <title>Comparative genomics of Cryptococcus and Kwoniella reveals pathogenesis evolution and contrasting modes of karyotype evolution via chromosome fusion or intercentromeric recombination.</title>
        <authorList>
            <person name="Coelho M.A."/>
            <person name="David-Palma M."/>
            <person name="Shea T."/>
            <person name="Bowers K."/>
            <person name="McGinley-Smith S."/>
            <person name="Mohammad A.W."/>
            <person name="Gnirke A."/>
            <person name="Yurkov A.M."/>
            <person name="Nowrousian M."/>
            <person name="Sun S."/>
            <person name="Cuomo C.A."/>
            <person name="Heitman J."/>
        </authorList>
    </citation>
    <scope>NUCLEOTIDE SEQUENCE</scope>
    <source>
        <strain evidence="2">CBS 12478</strain>
    </source>
</reference>
<dbReference type="PROSITE" id="PS51011">
    <property type="entry name" value="ARID"/>
    <property type="match status" value="1"/>
</dbReference>
<feature type="compositionally biased region" description="Polar residues" evidence="1">
    <location>
        <begin position="851"/>
        <end position="872"/>
    </location>
</feature>
<feature type="region of interest" description="Disordered" evidence="1">
    <location>
        <begin position="1"/>
        <end position="86"/>
    </location>
</feature>
<feature type="region of interest" description="Disordered" evidence="1">
    <location>
        <begin position="315"/>
        <end position="521"/>
    </location>
</feature>
<feature type="compositionally biased region" description="Basic residues" evidence="1">
    <location>
        <begin position="692"/>
        <end position="705"/>
    </location>
</feature>
<feature type="region of interest" description="Disordered" evidence="1">
    <location>
        <begin position="749"/>
        <end position="899"/>
    </location>
</feature>
<dbReference type="OrthoDB" id="2575524at2759"/>
<organism evidence="2 3">
    <name type="scientific">Kwoniella shandongensis</name>
    <dbReference type="NCBI Taxonomy" id="1734106"/>
    <lineage>
        <taxon>Eukaryota</taxon>
        <taxon>Fungi</taxon>
        <taxon>Dikarya</taxon>
        <taxon>Basidiomycota</taxon>
        <taxon>Agaricomycotina</taxon>
        <taxon>Tremellomycetes</taxon>
        <taxon>Tremellales</taxon>
        <taxon>Cryptococcaceae</taxon>
        <taxon>Kwoniella</taxon>
    </lineage>
</organism>
<proteinExistence type="predicted"/>
<dbReference type="CDD" id="cd16100">
    <property type="entry name" value="ARID"/>
    <property type="match status" value="1"/>
</dbReference>
<dbReference type="GO" id="GO:0003677">
    <property type="term" value="F:DNA binding"/>
    <property type="evidence" value="ECO:0007669"/>
    <property type="project" value="InterPro"/>
</dbReference>
<feature type="compositionally biased region" description="Polar residues" evidence="1">
    <location>
        <begin position="474"/>
        <end position="503"/>
    </location>
</feature>
<dbReference type="GeneID" id="43588057"/>
<feature type="compositionally biased region" description="Low complexity" evidence="1">
    <location>
        <begin position="75"/>
        <end position="86"/>
    </location>
</feature>
<feature type="compositionally biased region" description="Pro residues" evidence="1">
    <location>
        <begin position="442"/>
        <end position="456"/>
    </location>
</feature>
<accession>A0A5M6C745</accession>
<sequence length="1385" mass="150846">MADREAERRYNFSLLSGGSEAGEAGGSRRFAEVENDREQAYQRQRYYEERRHMSDDPTSGHRHTLPSSSIPMLNTPLTASTPTAPTYASHWNASIPSTVSPPITSNAPYARFAAPPPLEDPSTANPSQPQHWLSGNPSPSQPTFPSNGRSIGSFGSASVSAVSGLYHSSASTSRSLPSSSVSPQTAQLQPVRHHSHESRDPAPSPLAITANSIALPSTQQVHDYLVSHMAQPKGLDTDWRIAGSKFDVYVLFGTVIRAGGSTTVTTRKWWPMIGSLLGLPLEKDDLLVAQQLKTFFLKMLGGLEILWERTKTGEDRLVSPPTRAPLPTPMTATMSESGAESSHTRERLGGNHVHVQEQSPRQGSHRSSLGPSSASSSRPSWVTASGPAQSQSYTNSRQAGSSLSKPEPPLSSSSSSAPDVYRDSRPRQSTSSAALAPITSKTPPPHPLHQPTPIHPPAHRLPEFLGQRGEAAPPQQQSDSHHSAQINSASVPSTSAGPSSQPFHGSPLTEERRSSTSERPPIQLTFAGQKLGEYVVPTVSSFQELVSSNILPLPRLNRDVGAGLGPWTGDPLTVYSKRCHELGHLMNKIQKGTVDPSKPVSGEEIVFWAKLLAIMRRNPTVIPPKVEDHSVSSKSPLQQPAPRNGPLPSSSSAANGYAPGSFENPMTYAPPPNLLSALESTPPIISADSSTPKKRGRKKGSKNKPKPSQVPEQSTPVPAASQQENLNSSLALVLAADISKSSTPAADILRMLQGEGRGMNDGSPSAPPPSLQAALAATDVQTQQKPVPEVVSISPAKGTPARKDRRFGSVIPSSQDLSPSKKRIDLSGSKTSVAHLRQYDNTPTRFVPGGSQLSPLVLSQRSDNGNEQSPSASHKKKRGPRGPYKKTKSLAPEAAGDDHPQVEETAIDMSQVALPAEEVQTLAQAIVAQMGPQQGREQEQTDAILAVMDGEPGEIVLQAAEEPSALNGQASSLVRSPSVALTPRKRVEPVIELPMSRTKKSKVVRAPVDRAKVVIPIRKRRREELIRRGCYDAFRDDDSEDEVVQKRRVHVSLRPMKITLPRGTHAHTVRPKDPEQIPLRFLYRPGPGLLEPYASILTEHSLLRRCSEHECGWKGCDAVLGSEELLRRHVEVRGHAKQGRLQAGVSHWVFSDRRRTMETQLIPGEWLYRCFWKGCEEPCFNTEEKLVQHMLARHISRVLHCPYEDCDLVSPTISHLTRHVLKTHDEPTDIPRPLADLSTNLPPPPAPPPLPEIVRTDELTTPLVIGSSYRSLAQIERLRYKIRTHCFAGDDPVIHVEHPPHMLEKVETDTPLTGLEEVISVASDEEVSQVPRVHGEKRLLDQVLGRKSGNGSGKKRQRWELVVELPMRKRSKLGQGDNEVISVVD</sequence>
<feature type="region of interest" description="Disordered" evidence="1">
    <location>
        <begin position="107"/>
        <end position="151"/>
    </location>
</feature>
<protein>
    <submittedName>
        <fullName evidence="2">Uncharacterized protein</fullName>
    </submittedName>
</protein>
<dbReference type="SMART" id="SM00355">
    <property type="entry name" value="ZnF_C2H2"/>
    <property type="match status" value="3"/>
</dbReference>
<feature type="compositionally biased region" description="Polar residues" evidence="1">
    <location>
        <begin position="710"/>
        <end position="723"/>
    </location>
</feature>
<feature type="compositionally biased region" description="Basic and acidic residues" evidence="1">
    <location>
        <begin position="29"/>
        <end position="59"/>
    </location>
</feature>
<gene>
    <name evidence="2" type="ORF">CI109_106575</name>
</gene>
<feature type="compositionally biased region" description="Basic residues" evidence="1">
    <location>
        <begin position="873"/>
        <end position="888"/>
    </location>
</feature>